<dbReference type="GeneID" id="96778070"/>
<evidence type="ECO:0000313" key="2">
    <source>
        <dbReference type="Proteomes" id="UP000433181"/>
    </source>
</evidence>
<dbReference type="EMBL" id="VUNR01000005">
    <property type="protein sequence ID" value="MSU08157.1"/>
    <property type="molecule type" value="Genomic_DNA"/>
</dbReference>
<accession>A0A6I2UBP2</accession>
<protein>
    <submittedName>
        <fullName evidence="1">Uncharacterized protein</fullName>
    </submittedName>
</protein>
<sequence length="97" mass="11401">MKSWDDCNKPHRLAKKFLGITGDFSKKNFFAVYSFFKKQQETTLNLLYEYLCSLDGKRKITMADLFKQADEWNTRSKVKHITHSNVTDYLELLGGTR</sequence>
<evidence type="ECO:0000313" key="1">
    <source>
        <dbReference type="EMBL" id="MSU08157.1"/>
    </source>
</evidence>
<dbReference type="RefSeq" id="WP_154406313.1">
    <property type="nucleotide sequence ID" value="NZ_VUNR01000005.1"/>
</dbReference>
<dbReference type="AlphaFoldDB" id="A0A6I2UBP2"/>
<reference evidence="1 2" key="1">
    <citation type="submission" date="2019-08" db="EMBL/GenBank/DDBJ databases">
        <title>In-depth cultivation of the pig gut microbiome towards novel bacterial diversity and tailored functional studies.</title>
        <authorList>
            <person name="Wylensek D."/>
            <person name="Hitch T.C.A."/>
            <person name="Clavel T."/>
        </authorList>
    </citation>
    <scope>NUCLEOTIDE SEQUENCE [LARGE SCALE GENOMIC DNA]</scope>
    <source>
        <strain evidence="1 2">WCA-693-APC-5D-A</strain>
    </source>
</reference>
<gene>
    <name evidence="1" type="ORF">FYJ84_04010</name>
</gene>
<dbReference type="Proteomes" id="UP000433181">
    <property type="component" value="Unassembled WGS sequence"/>
</dbReference>
<proteinExistence type="predicted"/>
<name>A0A6I2UBP2_9FIRM</name>
<keyword evidence="2" id="KW-1185">Reference proteome</keyword>
<comment type="caution">
    <text evidence="1">The sequence shown here is derived from an EMBL/GenBank/DDBJ whole genome shotgun (WGS) entry which is preliminary data.</text>
</comment>
<organism evidence="1 2">
    <name type="scientific">Anaerovibrio slackiae</name>
    <dbReference type="NCBI Taxonomy" id="2652309"/>
    <lineage>
        <taxon>Bacteria</taxon>
        <taxon>Bacillati</taxon>
        <taxon>Bacillota</taxon>
        <taxon>Negativicutes</taxon>
        <taxon>Selenomonadales</taxon>
        <taxon>Selenomonadaceae</taxon>
        <taxon>Anaerovibrio</taxon>
    </lineage>
</organism>